<protein>
    <submittedName>
        <fullName evidence="1">Uncharacterized protein</fullName>
    </submittedName>
</protein>
<dbReference type="EMBL" id="MU266334">
    <property type="protein sequence ID" value="KAH7930167.1"/>
    <property type="molecule type" value="Genomic_DNA"/>
</dbReference>
<evidence type="ECO:0000313" key="2">
    <source>
        <dbReference type="Proteomes" id="UP000790709"/>
    </source>
</evidence>
<organism evidence="1 2">
    <name type="scientific">Leucogyrophana mollusca</name>
    <dbReference type="NCBI Taxonomy" id="85980"/>
    <lineage>
        <taxon>Eukaryota</taxon>
        <taxon>Fungi</taxon>
        <taxon>Dikarya</taxon>
        <taxon>Basidiomycota</taxon>
        <taxon>Agaricomycotina</taxon>
        <taxon>Agaricomycetes</taxon>
        <taxon>Agaricomycetidae</taxon>
        <taxon>Boletales</taxon>
        <taxon>Boletales incertae sedis</taxon>
        <taxon>Leucogyrophana</taxon>
    </lineage>
</organism>
<accession>A0ACB8BZ75</accession>
<reference evidence="1" key="1">
    <citation type="journal article" date="2021" name="New Phytol.">
        <title>Evolutionary innovations through gain and loss of genes in the ectomycorrhizal Boletales.</title>
        <authorList>
            <person name="Wu G."/>
            <person name="Miyauchi S."/>
            <person name="Morin E."/>
            <person name="Kuo A."/>
            <person name="Drula E."/>
            <person name="Varga T."/>
            <person name="Kohler A."/>
            <person name="Feng B."/>
            <person name="Cao Y."/>
            <person name="Lipzen A."/>
            <person name="Daum C."/>
            <person name="Hundley H."/>
            <person name="Pangilinan J."/>
            <person name="Johnson J."/>
            <person name="Barry K."/>
            <person name="LaButti K."/>
            <person name="Ng V."/>
            <person name="Ahrendt S."/>
            <person name="Min B."/>
            <person name="Choi I.G."/>
            <person name="Park H."/>
            <person name="Plett J.M."/>
            <person name="Magnuson J."/>
            <person name="Spatafora J.W."/>
            <person name="Nagy L.G."/>
            <person name="Henrissat B."/>
            <person name="Grigoriev I.V."/>
            <person name="Yang Z.L."/>
            <person name="Xu J."/>
            <person name="Martin F.M."/>
        </authorList>
    </citation>
    <scope>NUCLEOTIDE SEQUENCE</scope>
    <source>
        <strain evidence="1">KUC20120723A-06</strain>
    </source>
</reference>
<gene>
    <name evidence="1" type="ORF">BV22DRAFT_1028675</name>
</gene>
<proteinExistence type="predicted"/>
<comment type="caution">
    <text evidence="1">The sequence shown here is derived from an EMBL/GenBank/DDBJ whole genome shotgun (WGS) entry which is preliminary data.</text>
</comment>
<name>A0ACB8BZ75_9AGAM</name>
<sequence>MPTATATTTATTVGEMSGHSVLPLKAGLAPPESAVSTPIDATLRSLYNRAARAFLHREVLFAFTLMNSAFSMLHPPTTLALDSLESHRRKWDILRITLETTVYSSPPDLEKLPSTLRANMLLSPQSLITSLHTRSLTLFTPSPPLSQPNSAFLPHQVLVTLAASSLKVDCPEVGRGMIEEWLSKRGQYDVPPDPEAYQKVLELYCLHILPRLGEWDYVNEFLQYESELPPEKKHDMQVALRTLQAKPQPQPQQVEPAPKLQPDASMAAPPLPRSPSPAASTSSSASSLSTMSNRTAVPLSRIEPLAPHKLERRHSVRSSASIASDATITRRTSRAHRTPTPRASPSASVVRSLRPPRAPLVASPREPPGTLTLIRASLGPYFSANKLTALSIFFLLLPLISILFRIRRRRAAAGTESAADHVRRKLLEARGDSPLRRLWNEVIKAIVDTVRMGGGGLV</sequence>
<dbReference type="Proteomes" id="UP000790709">
    <property type="component" value="Unassembled WGS sequence"/>
</dbReference>
<keyword evidence="2" id="KW-1185">Reference proteome</keyword>
<evidence type="ECO:0000313" key="1">
    <source>
        <dbReference type="EMBL" id="KAH7930167.1"/>
    </source>
</evidence>